<feature type="domain" description="CCHC-type" evidence="4">
    <location>
        <begin position="100"/>
        <end position="117"/>
    </location>
</feature>
<dbReference type="SUPFAM" id="SSF57756">
    <property type="entry name" value="Retrovirus zinc finger-like domains"/>
    <property type="match status" value="1"/>
</dbReference>
<evidence type="ECO:0000313" key="6">
    <source>
        <dbReference type="Proteomes" id="UP001162156"/>
    </source>
</evidence>
<reference evidence="5" key="1">
    <citation type="journal article" date="2023" name="Insect Mol. Biol.">
        <title>Genome sequencing provides insights into the evolution of gene families encoding plant cell wall-degrading enzymes in longhorned beetles.</title>
        <authorList>
            <person name="Shin N.R."/>
            <person name="Okamura Y."/>
            <person name="Kirsch R."/>
            <person name="Pauchet Y."/>
        </authorList>
    </citation>
    <scope>NUCLEOTIDE SEQUENCE</scope>
    <source>
        <strain evidence="5">RBIC_L_NR</strain>
    </source>
</reference>
<dbReference type="Proteomes" id="UP001162156">
    <property type="component" value="Unassembled WGS sequence"/>
</dbReference>
<dbReference type="InterPro" id="IPR012340">
    <property type="entry name" value="NA-bd_OB-fold"/>
</dbReference>
<dbReference type="GO" id="GO:0031054">
    <property type="term" value="P:pre-miRNA processing"/>
    <property type="evidence" value="ECO:0007669"/>
    <property type="project" value="TreeGrafter"/>
</dbReference>
<evidence type="ECO:0000256" key="2">
    <source>
        <dbReference type="ARBA" id="ARBA00022490"/>
    </source>
</evidence>
<evidence type="ECO:0000259" key="4">
    <source>
        <dbReference type="SMART" id="SM00343"/>
    </source>
</evidence>
<proteinExistence type="predicted"/>
<dbReference type="GO" id="GO:0008270">
    <property type="term" value="F:zinc ion binding"/>
    <property type="evidence" value="ECO:0007669"/>
    <property type="project" value="InterPro"/>
</dbReference>
<protein>
    <recommendedName>
        <fullName evidence="4">CCHC-type domain-containing protein</fullName>
    </recommendedName>
</protein>
<name>A0AAV8YAF8_9CUCU</name>
<accession>A0AAV8YAF8</accession>
<dbReference type="GO" id="GO:0003729">
    <property type="term" value="F:mRNA binding"/>
    <property type="evidence" value="ECO:0007669"/>
    <property type="project" value="TreeGrafter"/>
</dbReference>
<comment type="subcellular location">
    <subcellularLocation>
        <location evidence="1">Cytoplasm</location>
    </subcellularLocation>
</comment>
<evidence type="ECO:0000256" key="1">
    <source>
        <dbReference type="ARBA" id="ARBA00004496"/>
    </source>
</evidence>
<evidence type="ECO:0000313" key="5">
    <source>
        <dbReference type="EMBL" id="KAJ8948560.1"/>
    </source>
</evidence>
<comment type="caution">
    <text evidence="5">The sequence shown here is derived from an EMBL/GenBank/DDBJ whole genome shotgun (WGS) entry which is preliminary data.</text>
</comment>
<organism evidence="5 6">
    <name type="scientific">Rhamnusium bicolor</name>
    <dbReference type="NCBI Taxonomy" id="1586634"/>
    <lineage>
        <taxon>Eukaryota</taxon>
        <taxon>Metazoa</taxon>
        <taxon>Ecdysozoa</taxon>
        <taxon>Arthropoda</taxon>
        <taxon>Hexapoda</taxon>
        <taxon>Insecta</taxon>
        <taxon>Pterygota</taxon>
        <taxon>Neoptera</taxon>
        <taxon>Endopterygota</taxon>
        <taxon>Coleoptera</taxon>
        <taxon>Polyphaga</taxon>
        <taxon>Cucujiformia</taxon>
        <taxon>Chrysomeloidea</taxon>
        <taxon>Cerambycidae</taxon>
        <taxon>Lepturinae</taxon>
        <taxon>Rhagiini</taxon>
        <taxon>Rhamnusium</taxon>
    </lineage>
</organism>
<dbReference type="GO" id="GO:0005634">
    <property type="term" value="C:nucleus"/>
    <property type="evidence" value="ECO:0007669"/>
    <property type="project" value="TreeGrafter"/>
</dbReference>
<keyword evidence="2" id="KW-0963">Cytoplasm</keyword>
<dbReference type="GO" id="GO:0005737">
    <property type="term" value="C:cytoplasm"/>
    <property type="evidence" value="ECO:0007669"/>
    <property type="project" value="UniProtKB-SubCell"/>
</dbReference>
<dbReference type="InterPro" id="IPR001878">
    <property type="entry name" value="Znf_CCHC"/>
</dbReference>
<dbReference type="PANTHER" id="PTHR46109">
    <property type="entry name" value="PROTEIN LIN-28"/>
    <property type="match status" value="1"/>
</dbReference>
<evidence type="ECO:0000256" key="3">
    <source>
        <dbReference type="SAM" id="MobiDB-lite"/>
    </source>
</evidence>
<dbReference type="Gene3D" id="4.10.60.10">
    <property type="entry name" value="Zinc finger, CCHC-type"/>
    <property type="match status" value="1"/>
</dbReference>
<dbReference type="InterPro" id="IPR054081">
    <property type="entry name" value="Lin-28A-like_Znf-CCHC_2"/>
</dbReference>
<feature type="domain" description="CCHC-type" evidence="4">
    <location>
        <begin position="123"/>
        <end position="139"/>
    </location>
</feature>
<dbReference type="Gene3D" id="2.40.50.140">
    <property type="entry name" value="Nucleic acid-binding proteins"/>
    <property type="match status" value="1"/>
</dbReference>
<dbReference type="AlphaFoldDB" id="A0AAV8YAF8"/>
<sequence length="178" mass="20196">MYVELLTERSSTNRARDRIQEEVSRRACSFKYYLKINEERITSVIQMTGFRSLADDEEIEFECQVSEKGLEATKVTGPQSSDCRGSHRRPISRKRYRKIRCYNCGEFANHVAAKCELGPQPKRCHNCKSEEHLIADCPLRTEKSQTPKSEESPDKSGNGNAATSRESSSTVSEGLQPE</sequence>
<dbReference type="EMBL" id="JANEYF010002293">
    <property type="protein sequence ID" value="KAJ8948560.1"/>
    <property type="molecule type" value="Genomic_DNA"/>
</dbReference>
<dbReference type="InterPro" id="IPR036875">
    <property type="entry name" value="Znf_CCHC_sf"/>
</dbReference>
<feature type="region of interest" description="Disordered" evidence="3">
    <location>
        <begin position="138"/>
        <end position="178"/>
    </location>
</feature>
<feature type="compositionally biased region" description="Basic and acidic residues" evidence="3">
    <location>
        <begin position="138"/>
        <end position="154"/>
    </location>
</feature>
<dbReference type="PANTHER" id="PTHR46109:SF1">
    <property type="entry name" value="PROTEIN LIN-28 HOMOLOG"/>
    <property type="match status" value="1"/>
</dbReference>
<feature type="compositionally biased region" description="Polar residues" evidence="3">
    <location>
        <begin position="155"/>
        <end position="178"/>
    </location>
</feature>
<dbReference type="SMART" id="SM00343">
    <property type="entry name" value="ZnF_C2HC"/>
    <property type="match status" value="2"/>
</dbReference>
<keyword evidence="6" id="KW-1185">Reference proteome</keyword>
<gene>
    <name evidence="5" type="ORF">NQ314_008395</name>
</gene>
<dbReference type="Pfam" id="PF21890">
    <property type="entry name" value="Lin-28A-like_zf-CCHC_2"/>
    <property type="match status" value="1"/>
</dbReference>
<dbReference type="InterPro" id="IPR051373">
    <property type="entry name" value="Lin-28_RNA-binding"/>
</dbReference>